<reference evidence="4" key="1">
    <citation type="submission" date="2020-03" db="EMBL/GenBank/DDBJ databases">
        <title>Solimonas marina sp. nov., isolated from deep seawater of the Pacific Ocean.</title>
        <authorList>
            <person name="Liu X."/>
            <person name="Lai Q."/>
            <person name="Sun F."/>
            <person name="Gai Y."/>
            <person name="Li G."/>
            <person name="Shao Z."/>
        </authorList>
    </citation>
    <scope>NUCLEOTIDE SEQUENCE</scope>
    <source>
        <strain evidence="4">C16B3</strain>
    </source>
</reference>
<accession>A0A969WBS3</accession>
<dbReference type="GO" id="GO:0016491">
    <property type="term" value="F:oxidoreductase activity"/>
    <property type="evidence" value="ECO:0007669"/>
    <property type="project" value="UniProtKB-KW"/>
</dbReference>
<evidence type="ECO:0000313" key="4">
    <source>
        <dbReference type="EMBL" id="NKF24042.1"/>
    </source>
</evidence>
<dbReference type="Pfam" id="PF13561">
    <property type="entry name" value="adh_short_C2"/>
    <property type="match status" value="1"/>
</dbReference>
<dbReference type="PANTHER" id="PTHR43477">
    <property type="entry name" value="DIHYDROANTICAPSIN 7-DEHYDROGENASE"/>
    <property type="match status" value="1"/>
</dbReference>
<dbReference type="PRINTS" id="PR00080">
    <property type="entry name" value="SDRFAMILY"/>
</dbReference>
<dbReference type="InterPro" id="IPR051122">
    <property type="entry name" value="SDR_DHRS6-like"/>
</dbReference>
<dbReference type="PROSITE" id="PS00061">
    <property type="entry name" value="ADH_SHORT"/>
    <property type="match status" value="1"/>
</dbReference>
<dbReference type="RefSeq" id="WP_168149368.1">
    <property type="nucleotide sequence ID" value="NZ_JAAVXB010000011.1"/>
</dbReference>
<evidence type="ECO:0000256" key="2">
    <source>
        <dbReference type="ARBA" id="ARBA00023002"/>
    </source>
</evidence>
<keyword evidence="5" id="KW-1185">Reference proteome</keyword>
<organism evidence="4 5">
    <name type="scientific">Solimonas marina</name>
    <dbReference type="NCBI Taxonomy" id="2714601"/>
    <lineage>
        <taxon>Bacteria</taxon>
        <taxon>Pseudomonadati</taxon>
        <taxon>Pseudomonadota</taxon>
        <taxon>Gammaproteobacteria</taxon>
        <taxon>Nevskiales</taxon>
        <taxon>Nevskiaceae</taxon>
        <taxon>Solimonas</taxon>
    </lineage>
</organism>
<keyword evidence="2" id="KW-0560">Oxidoreductase</keyword>
<dbReference type="SUPFAM" id="SSF51735">
    <property type="entry name" value="NAD(P)-binding Rossmann-fold domains"/>
    <property type="match status" value="1"/>
</dbReference>
<name>A0A969WBS3_9GAMM</name>
<evidence type="ECO:0000256" key="1">
    <source>
        <dbReference type="ARBA" id="ARBA00006484"/>
    </source>
</evidence>
<dbReference type="AlphaFoldDB" id="A0A969WBS3"/>
<dbReference type="InterPro" id="IPR036291">
    <property type="entry name" value="NAD(P)-bd_dom_sf"/>
</dbReference>
<dbReference type="InterPro" id="IPR020904">
    <property type="entry name" value="Sc_DH/Rdtase_CS"/>
</dbReference>
<dbReference type="InterPro" id="IPR002347">
    <property type="entry name" value="SDR_fam"/>
</dbReference>
<dbReference type="PRINTS" id="PR00081">
    <property type="entry name" value="GDHRDH"/>
</dbReference>
<dbReference type="Proteomes" id="UP000653472">
    <property type="component" value="Unassembled WGS sequence"/>
</dbReference>
<dbReference type="EMBL" id="JAAVXB010000011">
    <property type="protein sequence ID" value="NKF24042.1"/>
    <property type="molecule type" value="Genomic_DNA"/>
</dbReference>
<evidence type="ECO:0000256" key="3">
    <source>
        <dbReference type="ARBA" id="ARBA00023027"/>
    </source>
</evidence>
<proteinExistence type="inferred from homology"/>
<keyword evidence="3" id="KW-0520">NAD</keyword>
<protein>
    <submittedName>
        <fullName evidence="4">SDR family oxidoreductase</fullName>
    </submittedName>
</protein>
<sequence>MRLKGKKALVTAAGQGIGKASVLMFIREGAQVVAADINADALAALKLEVGSDALETLRLDVTDAQAIADLAAAHTGADAFDVLFNCAGFVHHGTLLDCTEKDWDFSWQLNCTAMYRLSKALLPAMLEKGGGSIINMASAASSVKGVPNRFVYGVTKAAVIGMTKAIAADFVARGIRCNAICPGTVESPSLEQRIEAQAREQNVDVSVIRDAFIARQPMGRVGRADEIAALATYLASDESAFTTGTIQVIDGGWSN</sequence>
<dbReference type="Gene3D" id="3.40.50.720">
    <property type="entry name" value="NAD(P)-binding Rossmann-like Domain"/>
    <property type="match status" value="1"/>
</dbReference>
<evidence type="ECO:0000313" key="5">
    <source>
        <dbReference type="Proteomes" id="UP000653472"/>
    </source>
</evidence>
<dbReference type="PANTHER" id="PTHR43477:SF4">
    <property type="entry name" value="DEHYDROGENASE_REDUCTASE SDR FAMILY MEMBER 6"/>
    <property type="match status" value="1"/>
</dbReference>
<comment type="similarity">
    <text evidence="1">Belongs to the short-chain dehydrogenases/reductases (SDR) family.</text>
</comment>
<comment type="caution">
    <text evidence="4">The sequence shown here is derived from an EMBL/GenBank/DDBJ whole genome shotgun (WGS) entry which is preliminary data.</text>
</comment>
<gene>
    <name evidence="4" type="ORF">G7Y82_17155</name>
</gene>
<dbReference type="FunFam" id="3.40.50.720:FF:000084">
    <property type="entry name" value="Short-chain dehydrogenase reductase"/>
    <property type="match status" value="1"/>
</dbReference>